<organism evidence="1 2">
    <name type="scientific">Mycena albidolilacea</name>
    <dbReference type="NCBI Taxonomy" id="1033008"/>
    <lineage>
        <taxon>Eukaryota</taxon>
        <taxon>Fungi</taxon>
        <taxon>Dikarya</taxon>
        <taxon>Basidiomycota</taxon>
        <taxon>Agaricomycotina</taxon>
        <taxon>Agaricomycetes</taxon>
        <taxon>Agaricomycetidae</taxon>
        <taxon>Agaricales</taxon>
        <taxon>Marasmiineae</taxon>
        <taxon>Mycenaceae</taxon>
        <taxon>Mycena</taxon>
    </lineage>
</organism>
<gene>
    <name evidence="1" type="ORF">DFH08DRAFT_943740</name>
</gene>
<keyword evidence="2" id="KW-1185">Reference proteome</keyword>
<name>A0AAD6Z8N2_9AGAR</name>
<sequence>MADNACRAYGSGYPGLYSRGVSDRGFPFYFWPVVWLAVVNDASNTAYLHSEEVHNASRPGGAMATATFQSNSTGTTFRLIADNTTVADLMPAIAANCSFLMQSSITAITPTPFSASAVAGEQAVQYYRASSVALSLDGYNNTAVFMAENSTSDTPLPTGIDTNLFDCLNATIGIAVPLVDGAYSTLSAPSFGVLTVVLLLRAVL</sequence>
<evidence type="ECO:0000313" key="1">
    <source>
        <dbReference type="EMBL" id="KAJ7311710.1"/>
    </source>
</evidence>
<protein>
    <submittedName>
        <fullName evidence="1">Uncharacterized protein</fullName>
    </submittedName>
</protein>
<dbReference type="EMBL" id="JARIHO010000074">
    <property type="protein sequence ID" value="KAJ7311710.1"/>
    <property type="molecule type" value="Genomic_DNA"/>
</dbReference>
<reference evidence="1" key="1">
    <citation type="submission" date="2023-03" db="EMBL/GenBank/DDBJ databases">
        <title>Massive genome expansion in bonnet fungi (Mycena s.s.) driven by repeated elements and novel gene families across ecological guilds.</title>
        <authorList>
            <consortium name="Lawrence Berkeley National Laboratory"/>
            <person name="Harder C.B."/>
            <person name="Miyauchi S."/>
            <person name="Viragh M."/>
            <person name="Kuo A."/>
            <person name="Thoen E."/>
            <person name="Andreopoulos B."/>
            <person name="Lu D."/>
            <person name="Skrede I."/>
            <person name="Drula E."/>
            <person name="Henrissat B."/>
            <person name="Morin E."/>
            <person name="Kohler A."/>
            <person name="Barry K."/>
            <person name="LaButti K."/>
            <person name="Morin E."/>
            <person name="Salamov A."/>
            <person name="Lipzen A."/>
            <person name="Mereny Z."/>
            <person name="Hegedus B."/>
            <person name="Baldrian P."/>
            <person name="Stursova M."/>
            <person name="Weitz H."/>
            <person name="Taylor A."/>
            <person name="Grigoriev I.V."/>
            <person name="Nagy L.G."/>
            <person name="Martin F."/>
            <person name="Kauserud H."/>
        </authorList>
    </citation>
    <scope>NUCLEOTIDE SEQUENCE</scope>
    <source>
        <strain evidence="1">CBHHK002</strain>
    </source>
</reference>
<accession>A0AAD6Z8N2</accession>
<dbReference type="AlphaFoldDB" id="A0AAD6Z8N2"/>
<comment type="caution">
    <text evidence="1">The sequence shown here is derived from an EMBL/GenBank/DDBJ whole genome shotgun (WGS) entry which is preliminary data.</text>
</comment>
<dbReference type="Proteomes" id="UP001218218">
    <property type="component" value="Unassembled WGS sequence"/>
</dbReference>
<evidence type="ECO:0000313" key="2">
    <source>
        <dbReference type="Proteomes" id="UP001218218"/>
    </source>
</evidence>
<proteinExistence type="predicted"/>